<protein>
    <submittedName>
        <fullName evidence="9">ABC transporter permease</fullName>
    </submittedName>
</protein>
<evidence type="ECO:0000256" key="4">
    <source>
        <dbReference type="ARBA" id="ARBA00022692"/>
    </source>
</evidence>
<dbReference type="OrthoDB" id="5169641at2"/>
<evidence type="ECO:0000256" key="1">
    <source>
        <dbReference type="ARBA" id="ARBA00004651"/>
    </source>
</evidence>
<gene>
    <name evidence="9" type="ORF">BSZ39_12665</name>
</gene>
<dbReference type="EMBL" id="MQVR01000144">
    <property type="protein sequence ID" value="OKL51974.1"/>
    <property type="molecule type" value="Genomic_DNA"/>
</dbReference>
<feature type="domain" description="ABC transmembrane type-1" evidence="8">
    <location>
        <begin position="97"/>
        <end position="311"/>
    </location>
</feature>
<dbReference type="PROSITE" id="PS50928">
    <property type="entry name" value="ABC_TM1"/>
    <property type="match status" value="1"/>
</dbReference>
<comment type="caution">
    <text evidence="9">The sequence shown here is derived from an EMBL/GenBank/DDBJ whole genome shotgun (WGS) entry which is preliminary data.</text>
</comment>
<dbReference type="PANTHER" id="PTHR30465">
    <property type="entry name" value="INNER MEMBRANE ABC TRANSPORTER"/>
    <property type="match status" value="1"/>
</dbReference>
<evidence type="ECO:0000256" key="5">
    <source>
        <dbReference type="ARBA" id="ARBA00022989"/>
    </source>
</evidence>
<dbReference type="AlphaFoldDB" id="A0A1Q5PWI1"/>
<keyword evidence="10" id="KW-1185">Reference proteome</keyword>
<name>A0A1Q5PWI1_9ACTO</name>
<dbReference type="InterPro" id="IPR035906">
    <property type="entry name" value="MetI-like_sf"/>
</dbReference>
<dbReference type="Proteomes" id="UP000185628">
    <property type="component" value="Unassembled WGS sequence"/>
</dbReference>
<keyword evidence="2 7" id="KW-0813">Transport</keyword>
<dbReference type="InterPro" id="IPR045621">
    <property type="entry name" value="BPD_transp_1_N"/>
</dbReference>
<feature type="transmembrane region" description="Helical" evidence="7">
    <location>
        <begin position="288"/>
        <end position="314"/>
    </location>
</feature>
<dbReference type="Pfam" id="PF00528">
    <property type="entry name" value="BPD_transp_1"/>
    <property type="match status" value="1"/>
</dbReference>
<keyword evidence="3" id="KW-1003">Cell membrane</keyword>
<evidence type="ECO:0000256" key="6">
    <source>
        <dbReference type="ARBA" id="ARBA00023136"/>
    </source>
</evidence>
<evidence type="ECO:0000259" key="8">
    <source>
        <dbReference type="PROSITE" id="PS50928"/>
    </source>
</evidence>
<comment type="subcellular location">
    <subcellularLocation>
        <location evidence="1 7">Cell membrane</location>
        <topology evidence="1 7">Multi-pass membrane protein</topology>
    </subcellularLocation>
</comment>
<organism evidence="9 10">
    <name type="scientific">Bowdeniella nasicola</name>
    <dbReference type="NCBI Taxonomy" id="208480"/>
    <lineage>
        <taxon>Bacteria</taxon>
        <taxon>Bacillati</taxon>
        <taxon>Actinomycetota</taxon>
        <taxon>Actinomycetes</taxon>
        <taxon>Actinomycetales</taxon>
        <taxon>Actinomycetaceae</taxon>
        <taxon>Bowdeniella</taxon>
    </lineage>
</organism>
<keyword evidence="5 7" id="KW-1133">Transmembrane helix</keyword>
<evidence type="ECO:0000256" key="2">
    <source>
        <dbReference type="ARBA" id="ARBA00022448"/>
    </source>
</evidence>
<feature type="transmembrane region" description="Helical" evidence="7">
    <location>
        <begin position="12"/>
        <end position="30"/>
    </location>
</feature>
<proteinExistence type="inferred from homology"/>
<feature type="transmembrane region" description="Helical" evidence="7">
    <location>
        <begin position="185"/>
        <end position="205"/>
    </location>
</feature>
<feature type="transmembrane region" description="Helical" evidence="7">
    <location>
        <begin position="136"/>
        <end position="165"/>
    </location>
</feature>
<dbReference type="Pfam" id="PF19300">
    <property type="entry name" value="BPD_transp_1_N"/>
    <property type="match status" value="1"/>
</dbReference>
<sequence>MSHRVAIRVLRMATLLLGLTLLTFVLIHYSPLDPIQAYVGSRNDVTDAQLEALRARWGLDEPLPTRFGLWITALASGDFGTSFLYHEPVLDVIIRAFLNSLVLMMVSWVLASLLGYALGVLAAFRRGRFLDRLIRWYAFTLVSVPSYVLGLVLLIVFGVWLQWFPIGLSTPVGMMSDDVTFADRLRHFVLPCLTLTFLGVANVALHTRETMNDVLTSDYVLFARARGLSDWRIFRAHGWRNSILPVTMLQFAYFSELFGGSALAEIVFSYHGLGSVMTKAGLHGDVPLLLGTVIIASLFVFFGNLCADIVAEVVDPRVRRSRRALSKPS</sequence>
<dbReference type="Gene3D" id="1.10.3720.10">
    <property type="entry name" value="MetI-like"/>
    <property type="match status" value="1"/>
</dbReference>
<dbReference type="SUPFAM" id="SSF161098">
    <property type="entry name" value="MetI-like"/>
    <property type="match status" value="1"/>
</dbReference>
<dbReference type="CDD" id="cd06261">
    <property type="entry name" value="TM_PBP2"/>
    <property type="match status" value="1"/>
</dbReference>
<keyword evidence="6 7" id="KW-0472">Membrane</keyword>
<dbReference type="PANTHER" id="PTHR30465:SF0">
    <property type="entry name" value="OLIGOPEPTIDE TRANSPORT SYSTEM PERMEASE PROTEIN APPB"/>
    <property type="match status" value="1"/>
</dbReference>
<evidence type="ECO:0000256" key="7">
    <source>
        <dbReference type="RuleBase" id="RU363032"/>
    </source>
</evidence>
<feature type="transmembrane region" description="Helical" evidence="7">
    <location>
        <begin position="242"/>
        <end position="268"/>
    </location>
</feature>
<comment type="similarity">
    <text evidence="7">Belongs to the binding-protein-dependent transport system permease family.</text>
</comment>
<reference evidence="10" key="1">
    <citation type="submission" date="2016-12" db="EMBL/GenBank/DDBJ databases">
        <authorList>
            <person name="Meng X."/>
        </authorList>
    </citation>
    <scope>NUCLEOTIDE SEQUENCE [LARGE SCALE GENOMIC DNA]</scope>
    <source>
        <strain evidence="10">DSM 19116</strain>
    </source>
</reference>
<evidence type="ECO:0000313" key="10">
    <source>
        <dbReference type="Proteomes" id="UP000185628"/>
    </source>
</evidence>
<dbReference type="GO" id="GO:0005886">
    <property type="term" value="C:plasma membrane"/>
    <property type="evidence" value="ECO:0007669"/>
    <property type="project" value="UniProtKB-SubCell"/>
</dbReference>
<dbReference type="GO" id="GO:0055085">
    <property type="term" value="P:transmembrane transport"/>
    <property type="evidence" value="ECO:0007669"/>
    <property type="project" value="InterPro"/>
</dbReference>
<dbReference type="InterPro" id="IPR000515">
    <property type="entry name" value="MetI-like"/>
</dbReference>
<evidence type="ECO:0000313" key="9">
    <source>
        <dbReference type="EMBL" id="OKL51974.1"/>
    </source>
</evidence>
<evidence type="ECO:0000256" key="3">
    <source>
        <dbReference type="ARBA" id="ARBA00022475"/>
    </source>
</evidence>
<feature type="transmembrane region" description="Helical" evidence="7">
    <location>
        <begin position="101"/>
        <end position="124"/>
    </location>
</feature>
<keyword evidence="4 7" id="KW-0812">Transmembrane</keyword>
<accession>A0A1Q5PWI1</accession>